<dbReference type="AlphaFoldDB" id="A0AAD6DLV5"/>
<keyword evidence="2" id="KW-1185">Reference proteome</keyword>
<proteinExistence type="predicted"/>
<organism evidence="1 2">
    <name type="scientific">Penicillium hordei</name>
    <dbReference type="NCBI Taxonomy" id="40994"/>
    <lineage>
        <taxon>Eukaryota</taxon>
        <taxon>Fungi</taxon>
        <taxon>Dikarya</taxon>
        <taxon>Ascomycota</taxon>
        <taxon>Pezizomycotina</taxon>
        <taxon>Eurotiomycetes</taxon>
        <taxon>Eurotiomycetidae</taxon>
        <taxon>Eurotiales</taxon>
        <taxon>Aspergillaceae</taxon>
        <taxon>Penicillium</taxon>
    </lineage>
</organism>
<reference evidence="1" key="1">
    <citation type="journal article" date="2023" name="IMA Fungus">
        <title>Comparative genomic study of the Penicillium genus elucidates a diverse pangenome and 15 lateral gene transfer events.</title>
        <authorList>
            <person name="Petersen C."/>
            <person name="Sorensen T."/>
            <person name="Nielsen M.R."/>
            <person name="Sondergaard T.E."/>
            <person name="Sorensen J.L."/>
            <person name="Fitzpatrick D.A."/>
            <person name="Frisvad J.C."/>
            <person name="Nielsen K.L."/>
        </authorList>
    </citation>
    <scope>NUCLEOTIDE SEQUENCE</scope>
    <source>
        <strain evidence="1">IBT 12815</strain>
    </source>
</reference>
<dbReference type="RefSeq" id="XP_056747791.1">
    <property type="nucleotide sequence ID" value="XM_056902504.1"/>
</dbReference>
<dbReference type="Proteomes" id="UP001213799">
    <property type="component" value="Unassembled WGS sequence"/>
</dbReference>
<name>A0AAD6DLV5_9EURO</name>
<dbReference type="EMBL" id="JAQJAE010000006">
    <property type="protein sequence ID" value="KAJ5588772.1"/>
    <property type="molecule type" value="Genomic_DNA"/>
</dbReference>
<evidence type="ECO:0000313" key="1">
    <source>
        <dbReference type="EMBL" id="KAJ5588772.1"/>
    </source>
</evidence>
<accession>A0AAD6DLV5</accession>
<sequence>MSNVSFRLESFPGQSLCEIIDICRYPSPVLMTATPPLSNPIDPVSNPKKSFLQTWPASPSCPPPIGVYIRTHKPLDTSLRIWAAPPPDLTLRLWTLKTFCNCKIYQAPKTLILPRCPIMFVWVLSIDPLVSDRDLEPATGELPTTETIDTAILDEHVFLGGEQIQTTEIATDIATCLDRYLGVLPLSESRSTSSIQTTNCKGNGGSCAGKRYSKVGAARSNKGLHRRSSVSFPTVHAQFSALPVEDRLEFLSCYLRVLCLIIFVRL</sequence>
<comment type="caution">
    <text evidence="1">The sequence shown here is derived from an EMBL/GenBank/DDBJ whole genome shotgun (WGS) entry which is preliminary data.</text>
</comment>
<evidence type="ECO:0000313" key="2">
    <source>
        <dbReference type="Proteomes" id="UP001213799"/>
    </source>
</evidence>
<reference evidence="1" key="2">
    <citation type="submission" date="2023-01" db="EMBL/GenBank/DDBJ databases">
        <authorList>
            <person name="Petersen C."/>
        </authorList>
    </citation>
    <scope>NUCLEOTIDE SEQUENCE</scope>
    <source>
        <strain evidence="1">IBT 12815</strain>
    </source>
</reference>
<protein>
    <submittedName>
        <fullName evidence="1">Uncharacterized protein</fullName>
    </submittedName>
</protein>
<dbReference type="GeneID" id="81592746"/>
<gene>
    <name evidence="1" type="ORF">N7537_011450</name>
</gene>